<evidence type="ECO:0000256" key="1">
    <source>
        <dbReference type="SAM" id="Coils"/>
    </source>
</evidence>
<dbReference type="RefSeq" id="WP_418158072.1">
    <property type="nucleotide sequence ID" value="NZ_JBBLZC010000002.1"/>
</dbReference>
<sequence length="98" mass="11087">MSQHDAYLDRMTTRLGELERELKILSEKVAHAGEERHEREIRELEASLAVAKERLQMLRRCGADCNEEMTQSFAQSFERLNGSFGRTRAALAGGSHPA</sequence>
<keyword evidence="1" id="KW-0175">Coiled coil</keyword>
<keyword evidence="3" id="KW-1185">Reference proteome</keyword>
<dbReference type="Proteomes" id="UP001375743">
    <property type="component" value="Unassembled WGS sequence"/>
</dbReference>
<comment type="caution">
    <text evidence="2">The sequence shown here is derived from an EMBL/GenBank/DDBJ whole genome shotgun (WGS) entry which is preliminary data.</text>
</comment>
<evidence type="ECO:0000313" key="2">
    <source>
        <dbReference type="EMBL" id="MEK0082224.1"/>
    </source>
</evidence>
<dbReference type="EMBL" id="JBBLZC010000002">
    <property type="protein sequence ID" value="MEK0082224.1"/>
    <property type="molecule type" value="Genomic_DNA"/>
</dbReference>
<evidence type="ECO:0000313" key="3">
    <source>
        <dbReference type="Proteomes" id="UP001375743"/>
    </source>
</evidence>
<protein>
    <submittedName>
        <fullName evidence="2">Uncharacterized protein</fullName>
    </submittedName>
</protein>
<feature type="coiled-coil region" evidence="1">
    <location>
        <begin position="8"/>
        <end position="61"/>
    </location>
</feature>
<proteinExistence type="predicted"/>
<reference evidence="2 3" key="1">
    <citation type="submission" date="2024-01" db="EMBL/GenBank/DDBJ databases">
        <title>Multi-omics insights into the function and evolution of sodium benzoate biodegradation pathways in Benzoatithermus flavus gen. nov., sp. nov. from hot spring.</title>
        <authorList>
            <person name="Hu C.-J."/>
            <person name="Li W.-J."/>
        </authorList>
    </citation>
    <scope>NUCLEOTIDE SEQUENCE [LARGE SCALE GENOMIC DNA]</scope>
    <source>
        <strain evidence="2 3">SYSU G07066</strain>
    </source>
</reference>
<gene>
    <name evidence="2" type="ORF">U1T56_03600</name>
</gene>
<organism evidence="2 3">
    <name type="scientific">Benzoatithermus flavus</name>
    <dbReference type="NCBI Taxonomy" id="3108223"/>
    <lineage>
        <taxon>Bacteria</taxon>
        <taxon>Pseudomonadati</taxon>
        <taxon>Pseudomonadota</taxon>
        <taxon>Alphaproteobacteria</taxon>
        <taxon>Geminicoccales</taxon>
        <taxon>Geminicoccaceae</taxon>
        <taxon>Benzoatithermus</taxon>
    </lineage>
</organism>
<accession>A0ABU8XMD4</accession>
<name>A0ABU8XMD4_9PROT</name>